<evidence type="ECO:0000256" key="1">
    <source>
        <dbReference type="ARBA" id="ARBA00003171"/>
    </source>
</evidence>
<proteinExistence type="inferred from homology"/>
<evidence type="ECO:0000256" key="4">
    <source>
        <dbReference type="ARBA" id="ARBA00013282"/>
    </source>
</evidence>
<dbReference type="InterPro" id="IPR000318">
    <property type="entry name" value="Nase_comp1_CS"/>
</dbReference>
<dbReference type="GO" id="GO:0016163">
    <property type="term" value="F:nitrogenase activity"/>
    <property type="evidence" value="ECO:0007669"/>
    <property type="project" value="InterPro"/>
</dbReference>
<dbReference type="PANTHER" id="PTHR33712:SF7">
    <property type="entry name" value="LIGHT-INDEPENDENT PROTOCHLOROPHYLLIDE REDUCTASE SUBUNIT B"/>
    <property type="match status" value="1"/>
</dbReference>
<comment type="pathway">
    <text evidence="2">Cofactor biosynthesis; Fe-Mo cofactor biosynthesis.</text>
</comment>
<evidence type="ECO:0000256" key="5">
    <source>
        <dbReference type="ARBA" id="ARBA00023231"/>
    </source>
</evidence>
<protein>
    <recommendedName>
        <fullName evidence="4">Nitrogenase iron-molybdenum cofactor biosynthesis protein NifN</fullName>
    </recommendedName>
</protein>
<dbReference type="Proteomes" id="UP000199013">
    <property type="component" value="Unassembled WGS sequence"/>
</dbReference>
<keyword evidence="8" id="KW-0560">Oxidoreductase</keyword>
<keyword evidence="9" id="KW-1185">Reference proteome</keyword>
<dbReference type="InterPro" id="IPR050152">
    <property type="entry name" value="ChlB/BchB/BchZ"/>
</dbReference>
<name>A0A1C3P4R4_9ACTN</name>
<dbReference type="AlphaFoldDB" id="A0A1C3P4R4"/>
<dbReference type="InterPro" id="IPR005975">
    <property type="entry name" value="Nase_Mo-Fe_CF"/>
</dbReference>
<dbReference type="PROSITE" id="PS00699">
    <property type="entry name" value="NITROGENASE_1_1"/>
    <property type="match status" value="1"/>
</dbReference>
<dbReference type="NCBIfam" id="TIGR01285">
    <property type="entry name" value="nifN"/>
    <property type="match status" value="1"/>
</dbReference>
<reference evidence="9" key="1">
    <citation type="submission" date="2016-02" db="EMBL/GenBank/DDBJ databases">
        <authorList>
            <person name="Wibberg D."/>
        </authorList>
    </citation>
    <scope>NUCLEOTIDE SEQUENCE [LARGE SCALE GENOMIC DNA]</scope>
</reference>
<sequence>MAGVTSGGRGAAFDPLKHSQPLGGALAFLGLARCIPLLHGAQGCSAFAKALLTRHFREPIPLQSTAINDVSAVLGSSDSLLSALDTINERQRPDVVGVLTTGLTEVSEEDMLGVLGSSRYAAGSRGPLVIPVSTPDFRGGLSDGWSAALQGIVAAVPATGVTVPGRAAVLVGPALTAVDLDEIADLVRAFGLDPVVVPDLSGSLDGHLDENWSPLTTGGTTVGALLGLASCAVVITIGSAAAAAGGALAAKAGVPLISHDHASGLAATDRLVTDLTRYTGVAAPDAARRWRRRLADGLMDSHFVLGGAKVAIALEPDQLVAVGSLLYDVGAEIVTAVSPTDAAVLRCAPWEEVVIGDFVDLSERAEAAGAELVVASSHGADAAAVIGAAHLTMGFPVYDRMGAQLRATSGYRGSLQLLVDAANRLLEHRESHRATGPSRARRASAEQLEELAC</sequence>
<keyword evidence="5 6" id="KW-0535">Nitrogen fixation</keyword>
<gene>
    <name evidence="8" type="ORF">FDG2_4293</name>
</gene>
<dbReference type="PANTHER" id="PTHR33712">
    <property type="entry name" value="LIGHT-INDEPENDENT PROTOCHLOROPHYLLIDE REDUCTASE SUBUNIT B"/>
    <property type="match status" value="1"/>
</dbReference>
<evidence type="ECO:0000256" key="2">
    <source>
        <dbReference type="ARBA" id="ARBA00005155"/>
    </source>
</evidence>
<organism evidence="8 9">
    <name type="scientific">Candidatus Protofrankia californiensis</name>
    <dbReference type="NCBI Taxonomy" id="1839754"/>
    <lineage>
        <taxon>Bacteria</taxon>
        <taxon>Bacillati</taxon>
        <taxon>Actinomycetota</taxon>
        <taxon>Actinomycetes</taxon>
        <taxon>Frankiales</taxon>
        <taxon>Frankiaceae</taxon>
        <taxon>Protofrankia</taxon>
    </lineage>
</organism>
<dbReference type="Pfam" id="PF00148">
    <property type="entry name" value="Oxidored_nitro"/>
    <property type="match status" value="1"/>
</dbReference>
<dbReference type="UniPathway" id="UPA00782"/>
<comment type="function">
    <text evidence="1">This protein may play a role in the biosynthesis of the prosthetic group of nitrogenase (FeMo cofactor).</text>
</comment>
<comment type="similarity">
    <text evidence="3 6">Belongs to the NifD/NifK/NifE/NifN family.</text>
</comment>
<dbReference type="SUPFAM" id="SSF53807">
    <property type="entry name" value="Helical backbone' metal receptor"/>
    <property type="match status" value="1"/>
</dbReference>
<dbReference type="Gene3D" id="3.40.50.1980">
    <property type="entry name" value="Nitrogenase molybdenum iron protein domain"/>
    <property type="match status" value="3"/>
</dbReference>
<evidence type="ECO:0000259" key="7">
    <source>
        <dbReference type="Pfam" id="PF00148"/>
    </source>
</evidence>
<evidence type="ECO:0000313" key="8">
    <source>
        <dbReference type="EMBL" id="SBW24776.1"/>
    </source>
</evidence>
<evidence type="ECO:0000313" key="9">
    <source>
        <dbReference type="Proteomes" id="UP000199013"/>
    </source>
</evidence>
<feature type="domain" description="Nitrogenase/oxidoreductase component 1" evidence="7">
    <location>
        <begin position="19"/>
        <end position="425"/>
    </location>
</feature>
<dbReference type="InterPro" id="IPR000510">
    <property type="entry name" value="Nase/OxRdtase_comp1"/>
</dbReference>
<evidence type="ECO:0000256" key="6">
    <source>
        <dbReference type="RuleBase" id="RU004021"/>
    </source>
</evidence>
<accession>A0A1C3P4R4</accession>
<dbReference type="GO" id="GO:0065003">
    <property type="term" value="P:protein-containing complex assembly"/>
    <property type="evidence" value="ECO:0007669"/>
    <property type="project" value="InterPro"/>
</dbReference>
<evidence type="ECO:0000256" key="3">
    <source>
        <dbReference type="ARBA" id="ARBA00011002"/>
    </source>
</evidence>
<dbReference type="EMBL" id="FLUV01001791">
    <property type="protein sequence ID" value="SBW24776.1"/>
    <property type="molecule type" value="Genomic_DNA"/>
</dbReference>